<dbReference type="STRING" id="1249481.D641_0112015"/>
<dbReference type="EMBL" id="AORC01000015">
    <property type="protein sequence ID" value="EYT48358.1"/>
    <property type="molecule type" value="Genomic_DNA"/>
</dbReference>
<accession>A0A022KRP9</accession>
<dbReference type="RefSeq" id="WP_017823750.1">
    <property type="nucleotide sequence ID" value="NZ_AORC01000015.1"/>
</dbReference>
<evidence type="ECO:0000313" key="1">
    <source>
        <dbReference type="EMBL" id="EYT48358.1"/>
    </source>
</evidence>
<sequence>MSEPDRPVDPAGGSAAASRHPGRLRPLLALASLLPLALGAGALATIDPPALTTVERALTSAEAGGARLWCPGPLDPPQEALGAGSDADLAVVPPSPAVDVRTVALEPTSSLLFGRISGSETRLEEDGTVRSPSVNAYGEDEQPLVVPTVSRDLGASVHTVSGAEDTLQVQATGSEGGRPVADSVQTTVTTQGDYRSLSMSRCLPTATSASFLGVSTQRGSSSQLVLRNPGDRPATAAVQVWTADGPAAMAGRSQVVVAPRTEQRILLESIVPGHDQVGVAVEVIGAPLAMHVQATQREGLTPGGAEILGPLDAASREIVVPGVRNDQSAPTLVLANSQGEDTTATVTVLGTAGALPDAGLEDIEIPAGAVVAIPLEGLPQGDHAVRVDAAGPVHAVVRSEVTAPDLPGDTIGSPVDFALAAPAPALRTHAVAALPAGGPAGHLSLIATQDTQLTLVPIGADGSAAEPLTLELSEDAVQLVPVTELQVGTAAAAGVALVPEVPGVLHASWAQQQSDGAEGQLLSVLPVPLVPDTAEAVRVRLAE</sequence>
<organism evidence="1 2">
    <name type="scientific">Brachybacterium muris UCD-AY4</name>
    <dbReference type="NCBI Taxonomy" id="1249481"/>
    <lineage>
        <taxon>Bacteria</taxon>
        <taxon>Bacillati</taxon>
        <taxon>Actinomycetota</taxon>
        <taxon>Actinomycetes</taxon>
        <taxon>Micrococcales</taxon>
        <taxon>Dermabacteraceae</taxon>
        <taxon>Brachybacterium</taxon>
    </lineage>
</organism>
<protein>
    <recommendedName>
        <fullName evidence="3">Secreted protein</fullName>
    </recommendedName>
</protein>
<evidence type="ECO:0000313" key="2">
    <source>
        <dbReference type="Proteomes" id="UP000019754"/>
    </source>
</evidence>
<comment type="caution">
    <text evidence="1">The sequence shown here is derived from an EMBL/GenBank/DDBJ whole genome shotgun (WGS) entry which is preliminary data.</text>
</comment>
<dbReference type="HOGENOM" id="CLU_501240_0_0_11"/>
<keyword evidence="2" id="KW-1185">Reference proteome</keyword>
<gene>
    <name evidence="1" type="ORF">D641_0112015</name>
</gene>
<dbReference type="AlphaFoldDB" id="A0A022KRP9"/>
<proteinExistence type="predicted"/>
<name>A0A022KRP9_9MICO</name>
<dbReference type="Pfam" id="PF18986">
    <property type="entry name" value="DUF5719"/>
    <property type="match status" value="1"/>
</dbReference>
<dbReference type="Proteomes" id="UP000019754">
    <property type="component" value="Unassembled WGS sequence"/>
</dbReference>
<evidence type="ECO:0008006" key="3">
    <source>
        <dbReference type="Google" id="ProtNLM"/>
    </source>
</evidence>
<reference evidence="1 2" key="1">
    <citation type="journal article" date="2013" name="Genome Announc.">
        <title>Draft genome sequence of an Actinobacterium, Brachybacterium muris strain UCD-AY4.</title>
        <authorList>
            <person name="Lo J.R."/>
            <person name="Lang J.M."/>
            <person name="Darling A.E."/>
            <person name="Eisen J.A."/>
            <person name="Coil D.A."/>
        </authorList>
    </citation>
    <scope>NUCLEOTIDE SEQUENCE [LARGE SCALE GENOMIC DNA]</scope>
    <source>
        <strain evidence="1 2">UCD-AY4</strain>
    </source>
</reference>
<dbReference type="InterPro" id="IPR043777">
    <property type="entry name" value="DUF5719"/>
</dbReference>